<dbReference type="EMBL" id="KI287534">
    <property type="protein sequence ID" value="ESA10004.1"/>
    <property type="molecule type" value="Genomic_DNA"/>
</dbReference>
<sequence>MLIDNVSPMFKRKCDPPTRLRDVKKPLALWTPHQIYAIISPKPWISERPTLLQRANEKNAKKNSIDQQKNVKEIHSARLSIGYTVTIRKYNPGLGNRNPELKRIVEQTTRIDSRNRPNTSDQEIINDTNVFLRRTPPPDNDSHTTMSDVSYVSAAESVATIIYPPTPAQE</sequence>
<proteinExistence type="predicted"/>
<reference evidence="1" key="1">
    <citation type="submission" date="2013-07" db="EMBL/GenBank/DDBJ databases">
        <title>The genome of an arbuscular mycorrhizal fungus provides insights into the evolution of the oldest plant symbiosis.</title>
        <authorList>
            <consortium name="DOE Joint Genome Institute"/>
            <person name="Tisserant E."/>
            <person name="Malbreil M."/>
            <person name="Kuo A."/>
            <person name="Kohler A."/>
            <person name="Symeonidi A."/>
            <person name="Balestrini R."/>
            <person name="Charron P."/>
            <person name="Duensing N."/>
            <person name="Frei-dit-Frey N."/>
            <person name="Gianinazzi-Pearson V."/>
            <person name="Gilbert B."/>
            <person name="Handa Y."/>
            <person name="Hijri M."/>
            <person name="Kaul R."/>
            <person name="Kawaguchi M."/>
            <person name="Krajinski F."/>
            <person name="Lammers P."/>
            <person name="Lapierre D."/>
            <person name="Masclaux F.G."/>
            <person name="Murat C."/>
            <person name="Morin E."/>
            <person name="Ndikumana S."/>
            <person name="Pagni M."/>
            <person name="Petitpierre D."/>
            <person name="Requena N."/>
            <person name="Rosikiewicz P."/>
            <person name="Riley R."/>
            <person name="Saito K."/>
            <person name="San Clemente H."/>
            <person name="Shapiro H."/>
            <person name="van Tuinen D."/>
            <person name="Becard G."/>
            <person name="Bonfante P."/>
            <person name="Paszkowski U."/>
            <person name="Shachar-Hill Y."/>
            <person name="Young J.P."/>
            <person name="Sanders I.R."/>
            <person name="Henrissat B."/>
            <person name="Rensing S.A."/>
            <person name="Grigoriev I.V."/>
            <person name="Corradi N."/>
            <person name="Roux C."/>
            <person name="Martin F."/>
        </authorList>
    </citation>
    <scope>NUCLEOTIDE SEQUENCE</scope>
    <source>
        <strain evidence="1">DAOM 197198</strain>
    </source>
</reference>
<dbReference type="HOGENOM" id="CLU_1571462_0_0_1"/>
<gene>
    <name evidence="1" type="ORF">GLOINDRAFT_97516</name>
</gene>
<accession>U9TPD2</accession>
<dbReference type="AlphaFoldDB" id="U9TPD2"/>
<organism evidence="1">
    <name type="scientific">Rhizophagus irregularis (strain DAOM 181602 / DAOM 197198 / MUCL 43194)</name>
    <name type="common">Arbuscular mycorrhizal fungus</name>
    <name type="synonym">Glomus intraradices</name>
    <dbReference type="NCBI Taxonomy" id="747089"/>
    <lineage>
        <taxon>Eukaryota</taxon>
        <taxon>Fungi</taxon>
        <taxon>Fungi incertae sedis</taxon>
        <taxon>Mucoromycota</taxon>
        <taxon>Glomeromycotina</taxon>
        <taxon>Glomeromycetes</taxon>
        <taxon>Glomerales</taxon>
        <taxon>Glomeraceae</taxon>
        <taxon>Rhizophagus</taxon>
    </lineage>
</organism>
<name>U9TPD2_RHIID</name>
<evidence type="ECO:0000313" key="1">
    <source>
        <dbReference type="EMBL" id="ESA10004.1"/>
    </source>
</evidence>
<protein>
    <submittedName>
        <fullName evidence="1">Uncharacterized protein</fullName>
    </submittedName>
</protein>
<dbReference type="VEuPathDB" id="FungiDB:RhiirFUN_014565"/>